<sequence length="411" mass="44449">MSHVVAGLDVGSSSIKCIVAERRRDGRLRVLSAFSTPSRGLRKGVVVHADDLLTTMRQVVTDIARVSREAAKNIVLSVGGAHIRARLSRASVAVSRADQEIQEDDVERVKTDAQTMVKLPPNYTVLHNIVSEFFVDGVGDIHDPVGMIGNRLEVECLIVEAFAPHVNSLIHAVQKAGGLVSGVIFAPLAVSDGILTKRQKELGVLLLDIGFGTTSFIIYEEGKAVHTGSIPLGSGHITNDVAIGLRIPVDLAEKLKLQYGCASSSNISRKEKIQLAEVDPDPSAERKSIELSRRFLAEIIEVRVEEILDWVHNEVQSFGRTVQLPAGVILSGGGAELQGLGEFVREKLKLPVMSGAPDVSTFDAVNPSHHTYLESPQFSAVAGLIRWGGSRVRPMPEIPGILKRLFKNLTP</sequence>
<evidence type="ECO:0000256" key="2">
    <source>
        <dbReference type="ARBA" id="ARBA00022618"/>
    </source>
</evidence>
<comment type="subcellular location">
    <subcellularLocation>
        <location evidence="5">Cell membrane</location>
        <topology evidence="5">Peripheral membrane protein</topology>
        <orientation evidence="5">Cytoplasmic side</orientation>
    </subcellularLocation>
    <text evidence="5">Localizes to the Z ring in an FtsZ-dependent manner. Targeted to the membrane through a conserved C-terminal amphipathic helix.</text>
</comment>
<dbReference type="Pfam" id="PF02491">
    <property type="entry name" value="SHS2_FTSA"/>
    <property type="match status" value="1"/>
</dbReference>
<dbReference type="InterPro" id="IPR020823">
    <property type="entry name" value="Cell_div_FtsA"/>
</dbReference>
<dbReference type="CDD" id="cd24048">
    <property type="entry name" value="ASKHA_NBD_FtsA"/>
    <property type="match status" value="1"/>
</dbReference>
<dbReference type="GO" id="GO:0032153">
    <property type="term" value="C:cell division site"/>
    <property type="evidence" value="ECO:0007669"/>
    <property type="project" value="UniProtKB-UniRule"/>
</dbReference>
<dbReference type="PANTHER" id="PTHR32432">
    <property type="entry name" value="CELL DIVISION PROTEIN FTSA-RELATED"/>
    <property type="match status" value="1"/>
</dbReference>
<dbReference type="Pfam" id="PF14450">
    <property type="entry name" value="FtsA"/>
    <property type="match status" value="1"/>
</dbReference>
<dbReference type="InterPro" id="IPR003494">
    <property type="entry name" value="SHS2_FtsA"/>
</dbReference>
<keyword evidence="1 5" id="KW-1003">Cell membrane</keyword>
<dbReference type="PIRSF" id="PIRSF003101">
    <property type="entry name" value="FtsA"/>
    <property type="match status" value="1"/>
</dbReference>
<dbReference type="AlphaFoldDB" id="A0A1F6BLJ9"/>
<keyword evidence="3 5" id="KW-0472">Membrane</keyword>
<reference evidence="8 9" key="1">
    <citation type="journal article" date="2016" name="Nat. Commun.">
        <title>Thousands of microbial genomes shed light on interconnected biogeochemical processes in an aquifer system.</title>
        <authorList>
            <person name="Anantharaman K."/>
            <person name="Brown C.T."/>
            <person name="Hug L.A."/>
            <person name="Sharon I."/>
            <person name="Castelle C.J."/>
            <person name="Probst A.J."/>
            <person name="Thomas B.C."/>
            <person name="Singh A."/>
            <person name="Wilkins M.J."/>
            <person name="Karaoz U."/>
            <person name="Brodie E.L."/>
            <person name="Williams K.H."/>
            <person name="Hubbard S.S."/>
            <person name="Banfield J.F."/>
        </authorList>
    </citation>
    <scope>NUCLEOTIDE SEQUENCE [LARGE SCALE GENOMIC DNA]</scope>
</reference>
<keyword evidence="2 5" id="KW-0132">Cell division</keyword>
<gene>
    <name evidence="5" type="primary">ftsA</name>
    <name evidence="8" type="ORF">A2110_01750</name>
</gene>
<keyword evidence="4 5" id="KW-0131">Cell cycle</keyword>
<dbReference type="Gene3D" id="3.30.1490.110">
    <property type="match status" value="1"/>
</dbReference>
<dbReference type="InterPro" id="IPR043129">
    <property type="entry name" value="ATPase_NBD"/>
</dbReference>
<comment type="subunit">
    <text evidence="5">Self-interacts. Interacts with FtsZ.</text>
</comment>
<evidence type="ECO:0000313" key="9">
    <source>
        <dbReference type="Proteomes" id="UP000176273"/>
    </source>
</evidence>
<dbReference type="HAMAP" id="MF_02033">
    <property type="entry name" value="FtsA"/>
    <property type="match status" value="1"/>
</dbReference>
<accession>A0A1F6BLJ9</accession>
<dbReference type="GO" id="GO:0043093">
    <property type="term" value="P:FtsZ-dependent cytokinesis"/>
    <property type="evidence" value="ECO:0007669"/>
    <property type="project" value="UniProtKB-UniRule"/>
</dbReference>
<comment type="function">
    <text evidence="5 6">Cell division protein that is involved in the assembly of the Z ring. May serve as a membrane anchor for the Z ring.</text>
</comment>
<evidence type="ECO:0000259" key="7">
    <source>
        <dbReference type="SMART" id="SM00842"/>
    </source>
</evidence>
<feature type="domain" description="SHS2" evidence="7">
    <location>
        <begin position="5"/>
        <end position="194"/>
    </location>
</feature>
<evidence type="ECO:0000256" key="5">
    <source>
        <dbReference type="HAMAP-Rule" id="MF_02033"/>
    </source>
</evidence>
<dbReference type="GO" id="GO:0009898">
    <property type="term" value="C:cytoplasmic side of plasma membrane"/>
    <property type="evidence" value="ECO:0007669"/>
    <property type="project" value="UniProtKB-UniRule"/>
</dbReference>
<evidence type="ECO:0000256" key="3">
    <source>
        <dbReference type="ARBA" id="ARBA00023136"/>
    </source>
</evidence>
<dbReference type="Proteomes" id="UP000176273">
    <property type="component" value="Unassembled WGS sequence"/>
</dbReference>
<comment type="caution">
    <text evidence="8">The sequence shown here is derived from an EMBL/GenBank/DDBJ whole genome shotgun (WGS) entry which is preliminary data.</text>
</comment>
<evidence type="ECO:0000256" key="4">
    <source>
        <dbReference type="ARBA" id="ARBA00023306"/>
    </source>
</evidence>
<evidence type="ECO:0000256" key="1">
    <source>
        <dbReference type="ARBA" id="ARBA00022475"/>
    </source>
</evidence>
<proteinExistence type="inferred from homology"/>
<dbReference type="InterPro" id="IPR050696">
    <property type="entry name" value="FtsA/MreB"/>
</dbReference>
<name>A0A1F6BLJ9_9BACT</name>
<dbReference type="PANTHER" id="PTHR32432:SF4">
    <property type="entry name" value="CELL DIVISION PROTEIN FTSA"/>
    <property type="match status" value="1"/>
</dbReference>
<comment type="similarity">
    <text evidence="5 6">Belongs to the FtsA/MreB family.</text>
</comment>
<dbReference type="Gene3D" id="3.30.420.40">
    <property type="match status" value="2"/>
</dbReference>
<dbReference type="EMBL" id="MFKH01000013">
    <property type="protein sequence ID" value="OGG37417.1"/>
    <property type="molecule type" value="Genomic_DNA"/>
</dbReference>
<dbReference type="NCBIfam" id="TIGR01174">
    <property type="entry name" value="ftsA"/>
    <property type="match status" value="1"/>
</dbReference>
<evidence type="ECO:0000313" key="8">
    <source>
        <dbReference type="EMBL" id="OGG37417.1"/>
    </source>
</evidence>
<dbReference type="SMART" id="SM00842">
    <property type="entry name" value="FtsA"/>
    <property type="match status" value="1"/>
</dbReference>
<protein>
    <recommendedName>
        <fullName evidence="5 6">Cell division protein FtsA</fullName>
    </recommendedName>
</protein>
<evidence type="ECO:0000256" key="6">
    <source>
        <dbReference type="PIRNR" id="PIRNR003101"/>
    </source>
</evidence>
<organism evidence="8 9">
    <name type="scientific">Candidatus Jorgensenbacteria bacterium GWA1_54_12</name>
    <dbReference type="NCBI Taxonomy" id="1798468"/>
    <lineage>
        <taxon>Bacteria</taxon>
        <taxon>Candidatus Joergenseniibacteriota</taxon>
    </lineage>
</organism>
<dbReference type="SUPFAM" id="SSF53067">
    <property type="entry name" value="Actin-like ATPase domain"/>
    <property type="match status" value="2"/>
</dbReference>
<dbReference type="STRING" id="1798468.A2110_01750"/>